<dbReference type="PROSITE" id="PS50930">
    <property type="entry name" value="HTH_LYTTR"/>
    <property type="match status" value="1"/>
</dbReference>
<feature type="modified residue" description="4-aspartylphosphate" evidence="1">
    <location>
        <position position="55"/>
    </location>
</feature>
<evidence type="ECO:0000313" key="4">
    <source>
        <dbReference type="EMBL" id="QTD48667.1"/>
    </source>
</evidence>
<dbReference type="Gene3D" id="3.40.50.2300">
    <property type="match status" value="1"/>
</dbReference>
<protein>
    <submittedName>
        <fullName evidence="4">Response regulator transcription factor</fullName>
    </submittedName>
</protein>
<keyword evidence="1" id="KW-0597">Phosphoprotein</keyword>
<dbReference type="Gene3D" id="2.40.50.1020">
    <property type="entry name" value="LytTr DNA-binding domain"/>
    <property type="match status" value="1"/>
</dbReference>
<dbReference type="KEGG" id="scor:J3U87_24055"/>
<dbReference type="Pfam" id="PF04397">
    <property type="entry name" value="LytTR"/>
    <property type="match status" value="1"/>
</dbReference>
<dbReference type="PROSITE" id="PS50110">
    <property type="entry name" value="RESPONSE_REGULATORY"/>
    <property type="match status" value="1"/>
</dbReference>
<dbReference type="PANTHER" id="PTHR45526">
    <property type="entry name" value="TRANSCRIPTIONAL REGULATORY PROTEIN DPIA"/>
    <property type="match status" value="1"/>
</dbReference>
<dbReference type="InterPro" id="IPR011006">
    <property type="entry name" value="CheY-like_superfamily"/>
</dbReference>
<dbReference type="InterPro" id="IPR001789">
    <property type="entry name" value="Sig_transdc_resp-reg_receiver"/>
</dbReference>
<dbReference type="SUPFAM" id="SSF52172">
    <property type="entry name" value="CheY-like"/>
    <property type="match status" value="1"/>
</dbReference>
<dbReference type="AlphaFoldDB" id="A0A8A4TGM2"/>
<feature type="domain" description="HTH LytTR-type" evidence="3">
    <location>
        <begin position="129"/>
        <end position="233"/>
    </location>
</feature>
<evidence type="ECO:0000256" key="1">
    <source>
        <dbReference type="PROSITE-ProRule" id="PRU00169"/>
    </source>
</evidence>
<dbReference type="EMBL" id="CP071793">
    <property type="protein sequence ID" value="QTD48667.1"/>
    <property type="molecule type" value="Genomic_DNA"/>
</dbReference>
<dbReference type="GO" id="GO:0003677">
    <property type="term" value="F:DNA binding"/>
    <property type="evidence" value="ECO:0007669"/>
    <property type="project" value="InterPro"/>
</dbReference>
<dbReference type="Proteomes" id="UP000663929">
    <property type="component" value="Chromosome"/>
</dbReference>
<dbReference type="PANTHER" id="PTHR45526:SF1">
    <property type="entry name" value="TRANSCRIPTIONAL REGULATORY PROTEIN DCUR-RELATED"/>
    <property type="match status" value="1"/>
</dbReference>
<dbReference type="Pfam" id="PF00072">
    <property type="entry name" value="Response_reg"/>
    <property type="match status" value="1"/>
</dbReference>
<keyword evidence="5" id="KW-1185">Reference proteome</keyword>
<dbReference type="InterPro" id="IPR007492">
    <property type="entry name" value="LytTR_DNA-bd_dom"/>
</dbReference>
<dbReference type="SMART" id="SM00850">
    <property type="entry name" value="LytTR"/>
    <property type="match status" value="1"/>
</dbReference>
<accession>A0A8A4TGM2</accession>
<dbReference type="GO" id="GO:0000156">
    <property type="term" value="F:phosphorelay response regulator activity"/>
    <property type="evidence" value="ECO:0007669"/>
    <property type="project" value="TreeGrafter"/>
</dbReference>
<organism evidence="4 5">
    <name type="scientific">Sulfidibacter corallicola</name>
    <dbReference type="NCBI Taxonomy" id="2818388"/>
    <lineage>
        <taxon>Bacteria</taxon>
        <taxon>Pseudomonadati</taxon>
        <taxon>Acidobacteriota</taxon>
        <taxon>Holophagae</taxon>
        <taxon>Acanthopleuribacterales</taxon>
        <taxon>Acanthopleuribacteraceae</taxon>
        <taxon>Sulfidibacter</taxon>
    </lineage>
</organism>
<gene>
    <name evidence="4" type="ORF">J3U87_24055</name>
</gene>
<proteinExistence type="predicted"/>
<dbReference type="RefSeq" id="WP_237378318.1">
    <property type="nucleotide sequence ID" value="NZ_CP071793.1"/>
</dbReference>
<evidence type="ECO:0000259" key="3">
    <source>
        <dbReference type="PROSITE" id="PS50930"/>
    </source>
</evidence>
<evidence type="ECO:0000259" key="2">
    <source>
        <dbReference type="PROSITE" id="PS50110"/>
    </source>
</evidence>
<dbReference type="SMART" id="SM00448">
    <property type="entry name" value="REC"/>
    <property type="match status" value="1"/>
</dbReference>
<dbReference type="InterPro" id="IPR051271">
    <property type="entry name" value="2C-system_Tx_regulators"/>
</dbReference>
<sequence>MRILIVEDEPPIAEDLRLLVSRIVGPRLTSIRIETTLGAGLDSLAEKPVDLLLLDLNLHGRNGFDLLKEAVAHSFHTIVVSANTDRALEAFEYGVLDFVAKPYSEDRLRKALIRLDDPRMVQSHELRFLAVREGSGVTLVPVDELCYAKGADVYSELHLRDGRVVYCEKTLALLEQLLGDRAVRVHKSYLAIRALMRGLRSASGGKHELILANEERLPVSRMRYKALRAELEARG</sequence>
<reference evidence="4" key="1">
    <citation type="submission" date="2021-03" db="EMBL/GenBank/DDBJ databases">
        <title>Acanthopleuribacteraceae sp. M133.</title>
        <authorList>
            <person name="Wang G."/>
        </authorList>
    </citation>
    <scope>NUCLEOTIDE SEQUENCE</scope>
    <source>
        <strain evidence="4">M133</strain>
    </source>
</reference>
<name>A0A8A4TGM2_SULCO</name>
<feature type="domain" description="Response regulatory" evidence="2">
    <location>
        <begin position="2"/>
        <end position="116"/>
    </location>
</feature>
<evidence type="ECO:0000313" key="5">
    <source>
        <dbReference type="Proteomes" id="UP000663929"/>
    </source>
</evidence>